<proteinExistence type="inferred from homology"/>
<comment type="pathway">
    <text evidence="9">Protein modification; lipoprotein biosynthesis (signal peptide cleavage).</text>
</comment>
<evidence type="ECO:0000256" key="9">
    <source>
        <dbReference type="HAMAP-Rule" id="MF_00161"/>
    </source>
</evidence>
<keyword evidence="14" id="KW-1185">Reference proteome</keyword>
<dbReference type="PRINTS" id="PR00781">
    <property type="entry name" value="LIPOSIGPTASE"/>
</dbReference>
<keyword evidence="4 9" id="KW-0812">Transmembrane</keyword>
<evidence type="ECO:0000256" key="2">
    <source>
        <dbReference type="ARBA" id="ARBA00022475"/>
    </source>
</evidence>
<evidence type="ECO:0000256" key="11">
    <source>
        <dbReference type="RuleBase" id="RU004181"/>
    </source>
</evidence>
<evidence type="ECO:0000256" key="7">
    <source>
        <dbReference type="ARBA" id="ARBA00022989"/>
    </source>
</evidence>
<name>A0ABM7PUL7_SINCY</name>
<dbReference type="EC" id="3.4.23.36" evidence="9"/>
<evidence type="ECO:0000256" key="8">
    <source>
        <dbReference type="ARBA" id="ARBA00023136"/>
    </source>
</evidence>
<evidence type="ECO:0000256" key="12">
    <source>
        <dbReference type="SAM" id="MobiDB-lite"/>
    </source>
</evidence>
<sequence>MLLALVAAIAYTADQLTKLWVTSTMVEGERIPVLPPLLQWYYIRNSGAAFSIGEGVTWVFTIVMTVVSVGILVYARKVRALWWGTALGLVLGGALGNLTDRLFREPSFGMGHVVDFISLPNFAIFNVADSAVVCGVILVCLLTLVGLSPDGTRQRRQAGAAEETPGGEGPAGGGGPDEDGPEARS</sequence>
<evidence type="ECO:0000256" key="4">
    <source>
        <dbReference type="ARBA" id="ARBA00022692"/>
    </source>
</evidence>
<dbReference type="PANTHER" id="PTHR33695">
    <property type="entry name" value="LIPOPROTEIN SIGNAL PEPTIDASE"/>
    <property type="match status" value="1"/>
</dbReference>
<keyword evidence="8 9" id="KW-0472">Membrane</keyword>
<dbReference type="InterPro" id="IPR001872">
    <property type="entry name" value="Peptidase_A8"/>
</dbReference>
<feature type="transmembrane region" description="Helical" evidence="9">
    <location>
        <begin position="123"/>
        <end position="147"/>
    </location>
</feature>
<dbReference type="Pfam" id="PF01252">
    <property type="entry name" value="Peptidase_A8"/>
    <property type="match status" value="1"/>
</dbReference>
<feature type="compositionally biased region" description="Gly residues" evidence="12">
    <location>
        <begin position="166"/>
        <end position="175"/>
    </location>
</feature>
<evidence type="ECO:0000256" key="5">
    <source>
        <dbReference type="ARBA" id="ARBA00022750"/>
    </source>
</evidence>
<evidence type="ECO:0000256" key="1">
    <source>
        <dbReference type="ARBA" id="ARBA00006139"/>
    </source>
</evidence>
<evidence type="ECO:0000313" key="13">
    <source>
        <dbReference type="EMBL" id="BCT75949.1"/>
    </source>
</evidence>
<evidence type="ECO:0000256" key="10">
    <source>
        <dbReference type="RuleBase" id="RU000594"/>
    </source>
</evidence>
<feature type="transmembrane region" description="Helical" evidence="9">
    <location>
        <begin position="81"/>
        <end position="103"/>
    </location>
</feature>
<accession>A0ABM7PUL7</accession>
<keyword evidence="3 9" id="KW-0645">Protease</keyword>
<dbReference type="EMBL" id="AP024525">
    <property type="protein sequence ID" value="BCT75949.1"/>
    <property type="molecule type" value="Genomic_DNA"/>
</dbReference>
<dbReference type="PANTHER" id="PTHR33695:SF1">
    <property type="entry name" value="LIPOPROTEIN SIGNAL PEPTIDASE"/>
    <property type="match status" value="1"/>
</dbReference>
<evidence type="ECO:0000256" key="3">
    <source>
        <dbReference type="ARBA" id="ARBA00022670"/>
    </source>
</evidence>
<comment type="similarity">
    <text evidence="1 9 11">Belongs to the peptidase A8 family.</text>
</comment>
<dbReference type="RefSeq" id="WP_229232619.1">
    <property type="nucleotide sequence ID" value="NZ_AP024525.1"/>
</dbReference>
<reference evidence="13 14" key="1">
    <citation type="journal article" date="2021" name="J. Biosci. Bioeng.">
        <title>Identification and characterization of a chc gene cluster responsible for the aromatization pathway of cyclohexanecarboxylate degradation in Sinomonas cyclohexanicum ATCC 51369.</title>
        <authorList>
            <person name="Yamamoto T."/>
            <person name="Hasegawa Y."/>
            <person name="Lau P.C.K."/>
            <person name="Iwaki H."/>
        </authorList>
    </citation>
    <scope>NUCLEOTIDE SEQUENCE [LARGE SCALE GENOMIC DNA]</scope>
    <source>
        <strain evidence="13 14">ATCC 51369</strain>
    </source>
</reference>
<dbReference type="NCBIfam" id="TIGR00077">
    <property type="entry name" value="lspA"/>
    <property type="match status" value="1"/>
</dbReference>
<dbReference type="PROSITE" id="PS00855">
    <property type="entry name" value="SPASE_II"/>
    <property type="match status" value="1"/>
</dbReference>
<feature type="transmembrane region" description="Helical" evidence="9">
    <location>
        <begin position="52"/>
        <end position="74"/>
    </location>
</feature>
<keyword evidence="2 9" id="KW-1003">Cell membrane</keyword>
<keyword evidence="6 9" id="KW-0378">Hydrolase</keyword>
<comment type="caution">
    <text evidence="9">Lacks conserved residue(s) required for the propagation of feature annotation.</text>
</comment>
<organism evidence="13 14">
    <name type="scientific">Sinomonas cyclohexanicum</name>
    <name type="common">Corynebacterium cyclohexanicum</name>
    <dbReference type="NCBI Taxonomy" id="322009"/>
    <lineage>
        <taxon>Bacteria</taxon>
        <taxon>Bacillati</taxon>
        <taxon>Actinomycetota</taxon>
        <taxon>Actinomycetes</taxon>
        <taxon>Micrococcales</taxon>
        <taxon>Micrococcaceae</taxon>
        <taxon>Sinomonas</taxon>
    </lineage>
</organism>
<protein>
    <recommendedName>
        <fullName evidence="9">Lipoprotein signal peptidase</fullName>
        <ecNumber evidence="9">3.4.23.36</ecNumber>
    </recommendedName>
    <alternativeName>
        <fullName evidence="9">Prolipoprotein signal peptidase</fullName>
    </alternativeName>
    <alternativeName>
        <fullName evidence="9">Signal peptidase II</fullName>
        <shortName evidence="9">SPase II</shortName>
    </alternativeName>
</protein>
<evidence type="ECO:0000313" key="14">
    <source>
        <dbReference type="Proteomes" id="UP001319861"/>
    </source>
</evidence>
<keyword evidence="5 9" id="KW-0064">Aspartyl protease</keyword>
<feature type="active site" evidence="9">
    <location>
        <position position="115"/>
    </location>
</feature>
<comment type="subcellular location">
    <subcellularLocation>
        <location evidence="9">Cell membrane</location>
        <topology evidence="9">Multi-pass membrane protein</topology>
    </subcellularLocation>
</comment>
<dbReference type="HAMAP" id="MF_00161">
    <property type="entry name" value="LspA"/>
    <property type="match status" value="1"/>
</dbReference>
<comment type="catalytic activity">
    <reaction evidence="9 10">
        <text>Release of signal peptides from bacterial membrane prolipoproteins. Hydrolyzes -Xaa-Yaa-Zaa-|-(S,diacylglyceryl)Cys-, in which Xaa is hydrophobic (preferably Leu), and Yaa (Ala or Ser) and Zaa (Gly or Ala) have small, neutral side chains.</text>
        <dbReference type="EC" id="3.4.23.36"/>
    </reaction>
</comment>
<feature type="compositionally biased region" description="Acidic residues" evidence="12">
    <location>
        <begin position="176"/>
        <end position="185"/>
    </location>
</feature>
<comment type="function">
    <text evidence="9 10">This protein specifically catalyzes the removal of signal peptides from prolipoproteins.</text>
</comment>
<keyword evidence="7 9" id="KW-1133">Transmembrane helix</keyword>
<dbReference type="Proteomes" id="UP001319861">
    <property type="component" value="Chromosome"/>
</dbReference>
<evidence type="ECO:0000256" key="6">
    <source>
        <dbReference type="ARBA" id="ARBA00022801"/>
    </source>
</evidence>
<gene>
    <name evidence="9" type="primary">lspA</name>
    <name evidence="13" type="ORF">SCMU_17910</name>
</gene>
<feature type="region of interest" description="Disordered" evidence="12">
    <location>
        <begin position="151"/>
        <end position="185"/>
    </location>
</feature>
<feature type="active site" evidence="9">
    <location>
        <position position="129"/>
    </location>
</feature>